<reference evidence="7 8" key="1">
    <citation type="journal article" date="2015" name="Genome Announc.">
        <title>Draft Genome Sequence of the Terrestrial Cyanobacterium Scytonema millei VB511283, Isolated from Eastern India.</title>
        <authorList>
            <person name="Sen D."/>
            <person name="Chandrababunaidu M.M."/>
            <person name="Singh D."/>
            <person name="Sanghi N."/>
            <person name="Ghorai A."/>
            <person name="Mishra G.P."/>
            <person name="Madduluri M."/>
            <person name="Adhikary S.P."/>
            <person name="Tripathy S."/>
        </authorList>
    </citation>
    <scope>NUCLEOTIDE SEQUENCE [LARGE SCALE GENOMIC DNA]</scope>
    <source>
        <strain evidence="7 8">VB511283</strain>
    </source>
</reference>
<sequence>MLQKNLKILLYSSNIWYLGEGMFAPIFGLFTQKIGGNILDISGIWAAYLVATGIFTILVGKLSDRNISKAKLMIIGYALNAIFTFCYLFASSQLSLFVVQIGLGIASALATPTWNALYAQYEDRGNAGQIWGMADGQSKVMTGLAVVLGGVIVNWLSFNALFITMGTIQVIATLYSIQLLKQQRRAATTTDKKHLLRRHQINSSN</sequence>
<accession>A0A9X5EA34</accession>
<feature type="transmembrane region" description="Helical" evidence="5">
    <location>
        <begin position="42"/>
        <end position="60"/>
    </location>
</feature>
<comment type="subcellular location">
    <subcellularLocation>
        <location evidence="1">Cell membrane</location>
        <topology evidence="1">Multi-pass membrane protein</topology>
    </subcellularLocation>
</comment>
<feature type="transmembrane region" description="Helical" evidence="5">
    <location>
        <begin position="140"/>
        <end position="156"/>
    </location>
</feature>
<evidence type="ECO:0000313" key="8">
    <source>
        <dbReference type="Proteomes" id="UP000031532"/>
    </source>
</evidence>
<feature type="transmembrane region" description="Helical" evidence="5">
    <location>
        <begin position="96"/>
        <end position="119"/>
    </location>
</feature>
<dbReference type="EMBL" id="JTJC03000011">
    <property type="protein sequence ID" value="NHC37761.1"/>
    <property type="molecule type" value="Genomic_DNA"/>
</dbReference>
<keyword evidence="3 5" id="KW-1133">Transmembrane helix</keyword>
<dbReference type="RefSeq" id="WP_039713137.1">
    <property type="nucleotide sequence ID" value="NZ_JTJC03000011.1"/>
</dbReference>
<dbReference type="InterPro" id="IPR020846">
    <property type="entry name" value="MFS_dom"/>
</dbReference>
<evidence type="ECO:0000259" key="6">
    <source>
        <dbReference type="PROSITE" id="PS50850"/>
    </source>
</evidence>
<keyword evidence="8" id="KW-1185">Reference proteome</keyword>
<feature type="transmembrane region" description="Helical" evidence="5">
    <location>
        <begin position="162"/>
        <end position="180"/>
    </location>
</feature>
<comment type="caution">
    <text evidence="7">The sequence shown here is derived from an EMBL/GenBank/DDBJ whole genome shotgun (WGS) entry which is preliminary data.</text>
</comment>
<protein>
    <submittedName>
        <fullName evidence="7">MFS transporter</fullName>
    </submittedName>
</protein>
<dbReference type="AlphaFoldDB" id="A0A9X5EA34"/>
<evidence type="ECO:0000256" key="3">
    <source>
        <dbReference type="ARBA" id="ARBA00022989"/>
    </source>
</evidence>
<dbReference type="PANTHER" id="PTHR23518">
    <property type="entry name" value="C-METHYLTRANSFERASE"/>
    <property type="match status" value="1"/>
</dbReference>
<feature type="domain" description="Major facilitator superfamily (MFS) profile" evidence="6">
    <location>
        <begin position="5"/>
        <end position="205"/>
    </location>
</feature>
<feature type="transmembrane region" description="Helical" evidence="5">
    <location>
        <begin position="72"/>
        <end position="90"/>
    </location>
</feature>
<dbReference type="Proteomes" id="UP000031532">
    <property type="component" value="Unassembled WGS sequence"/>
</dbReference>
<keyword evidence="2 5" id="KW-0812">Transmembrane</keyword>
<evidence type="ECO:0000256" key="5">
    <source>
        <dbReference type="SAM" id="Phobius"/>
    </source>
</evidence>
<evidence type="ECO:0000313" key="7">
    <source>
        <dbReference type="EMBL" id="NHC37761.1"/>
    </source>
</evidence>
<evidence type="ECO:0000256" key="2">
    <source>
        <dbReference type="ARBA" id="ARBA00022692"/>
    </source>
</evidence>
<dbReference type="GO" id="GO:0022857">
    <property type="term" value="F:transmembrane transporter activity"/>
    <property type="evidence" value="ECO:0007669"/>
    <property type="project" value="InterPro"/>
</dbReference>
<dbReference type="GO" id="GO:0005886">
    <property type="term" value="C:plasma membrane"/>
    <property type="evidence" value="ECO:0007669"/>
    <property type="project" value="UniProtKB-SubCell"/>
</dbReference>
<dbReference type="SUPFAM" id="SSF103473">
    <property type="entry name" value="MFS general substrate transporter"/>
    <property type="match status" value="1"/>
</dbReference>
<dbReference type="OrthoDB" id="5647657at2"/>
<keyword evidence="4 5" id="KW-0472">Membrane</keyword>
<dbReference type="PANTHER" id="PTHR23518:SF2">
    <property type="entry name" value="MAJOR FACILITATOR SUPERFAMILY TRANSPORTER"/>
    <property type="match status" value="1"/>
</dbReference>
<name>A0A9X5EA34_9CYAN</name>
<evidence type="ECO:0000256" key="1">
    <source>
        <dbReference type="ARBA" id="ARBA00004651"/>
    </source>
</evidence>
<dbReference type="InterPro" id="IPR036259">
    <property type="entry name" value="MFS_trans_sf"/>
</dbReference>
<feature type="transmembrane region" description="Helical" evidence="5">
    <location>
        <begin position="9"/>
        <end position="30"/>
    </location>
</feature>
<dbReference type="Gene3D" id="1.20.1250.20">
    <property type="entry name" value="MFS general substrate transporter like domains"/>
    <property type="match status" value="1"/>
</dbReference>
<evidence type="ECO:0000256" key="4">
    <source>
        <dbReference type="ARBA" id="ARBA00023136"/>
    </source>
</evidence>
<dbReference type="Pfam" id="PF07690">
    <property type="entry name" value="MFS_1"/>
    <property type="match status" value="1"/>
</dbReference>
<gene>
    <name evidence="7" type="ORF">QH73_0024505</name>
</gene>
<dbReference type="InterPro" id="IPR011701">
    <property type="entry name" value="MFS"/>
</dbReference>
<dbReference type="PROSITE" id="PS50850">
    <property type="entry name" value="MFS"/>
    <property type="match status" value="1"/>
</dbReference>
<organism evidence="7 8">
    <name type="scientific">Scytonema millei VB511283</name>
    <dbReference type="NCBI Taxonomy" id="1245923"/>
    <lineage>
        <taxon>Bacteria</taxon>
        <taxon>Bacillati</taxon>
        <taxon>Cyanobacteriota</taxon>
        <taxon>Cyanophyceae</taxon>
        <taxon>Nostocales</taxon>
        <taxon>Scytonemataceae</taxon>
        <taxon>Scytonema</taxon>
    </lineage>
</organism>
<proteinExistence type="predicted"/>